<dbReference type="RefSeq" id="WP_217287945.1">
    <property type="nucleotide sequence ID" value="NZ_CP077683.1"/>
</dbReference>
<evidence type="ECO:0000313" key="5">
    <source>
        <dbReference type="Proteomes" id="UP000683559"/>
    </source>
</evidence>
<keyword evidence="1" id="KW-0479">Metal-binding</keyword>
<evidence type="ECO:0000256" key="3">
    <source>
        <dbReference type="ARBA" id="ARBA00022840"/>
    </source>
</evidence>
<name>A0ABX8LKX7_9BACT</name>
<proteinExistence type="predicted"/>
<keyword evidence="3" id="KW-0067">ATP-binding</keyword>
<keyword evidence="5" id="KW-1185">Reference proteome</keyword>
<evidence type="ECO:0000256" key="1">
    <source>
        <dbReference type="ARBA" id="ARBA00022723"/>
    </source>
</evidence>
<sequence length="275" mass="28693">MAGQHLIIVGKSGVGRSTVAANVGAALAETGRRVLLIGYDNHRSSAGNLSGGSELKALPLWGHGEEPPLYAHGYRGALCLEAGGGVAEDEAAQAALWAHPLVAAFQPEFVLHDVAWEPCGTFRLPVGIDGVASILAVTSADRCALQAVNGLFGWLNTVAAANARLGGVVANNLTGPLQEAIVSDFAGQTGASVTATIPHSIMVSVSDFYSQTLLESAPFSHVTYAYRKLAKTLVEAATQRRPRQLDDEAMRKWSAKWGDIIAELETGVVNGGLGI</sequence>
<dbReference type="InterPro" id="IPR000392">
    <property type="entry name" value="NifH/frxC"/>
</dbReference>
<dbReference type="PANTHER" id="PTHR42864">
    <property type="entry name" value="LIGHT-INDEPENDENT PROTOCHLOROPHYLLIDE REDUCTASE IRON-SULFUR ATP-BINDING PROTEIN"/>
    <property type="match status" value="1"/>
</dbReference>
<dbReference type="PROSITE" id="PS51026">
    <property type="entry name" value="NIFH_FRXC_3"/>
    <property type="match status" value="1"/>
</dbReference>
<dbReference type="PANTHER" id="PTHR42864:SF2">
    <property type="entry name" value="LIGHT-INDEPENDENT PROTOCHLOROPHYLLIDE REDUCTASE IRON-SULFUR ATP-BINDING PROTEIN"/>
    <property type="match status" value="1"/>
</dbReference>
<gene>
    <name evidence="4" type="ORF">KP001_02110</name>
</gene>
<protein>
    <submittedName>
        <fullName evidence="4">ATPase</fullName>
    </submittedName>
</protein>
<accession>A0ABX8LKX7</accession>
<organism evidence="4 5">
    <name type="scientific">Geomonas subterranea</name>
    <dbReference type="NCBI Taxonomy" id="2847989"/>
    <lineage>
        <taxon>Bacteria</taxon>
        <taxon>Pseudomonadati</taxon>
        <taxon>Thermodesulfobacteriota</taxon>
        <taxon>Desulfuromonadia</taxon>
        <taxon>Geobacterales</taxon>
        <taxon>Geobacteraceae</taxon>
        <taxon>Geomonas</taxon>
    </lineage>
</organism>
<keyword evidence="2" id="KW-0547">Nucleotide-binding</keyword>
<evidence type="ECO:0000313" key="4">
    <source>
        <dbReference type="EMBL" id="QXE91360.1"/>
    </source>
</evidence>
<dbReference type="EMBL" id="CP077683">
    <property type="protein sequence ID" value="QXE91360.1"/>
    <property type="molecule type" value="Genomic_DNA"/>
</dbReference>
<reference evidence="4 5" key="1">
    <citation type="submission" date="2021-06" db="EMBL/GenBank/DDBJ databases">
        <title>Gemonas diversity in paddy soil.</title>
        <authorList>
            <person name="Liu G."/>
        </authorList>
    </citation>
    <scope>NUCLEOTIDE SEQUENCE [LARGE SCALE GENOMIC DNA]</scope>
    <source>
        <strain evidence="4 5">RG2</strain>
    </source>
</reference>
<dbReference type="Proteomes" id="UP000683559">
    <property type="component" value="Chromosome"/>
</dbReference>
<evidence type="ECO:0000256" key="2">
    <source>
        <dbReference type="ARBA" id="ARBA00022741"/>
    </source>
</evidence>
<dbReference type="Pfam" id="PF00142">
    <property type="entry name" value="Fer4_NifH"/>
    <property type="match status" value="1"/>
</dbReference>